<dbReference type="AlphaFoldDB" id="A0A8K1CG55"/>
<evidence type="ECO:0000313" key="4">
    <source>
        <dbReference type="Proteomes" id="UP000794436"/>
    </source>
</evidence>
<dbReference type="InterPro" id="IPR003018">
    <property type="entry name" value="GAF"/>
</dbReference>
<dbReference type="PANTHER" id="PTHR43102:SF2">
    <property type="entry name" value="GAF DOMAIN-CONTAINING PROTEIN"/>
    <property type="match status" value="1"/>
</dbReference>
<evidence type="ECO:0000313" key="3">
    <source>
        <dbReference type="EMBL" id="TMW62901.1"/>
    </source>
</evidence>
<evidence type="ECO:0000256" key="1">
    <source>
        <dbReference type="SAM" id="MobiDB-lite"/>
    </source>
</evidence>
<organism evidence="3 4">
    <name type="scientific">Pythium oligandrum</name>
    <name type="common">Mycoparasitic fungus</name>
    <dbReference type="NCBI Taxonomy" id="41045"/>
    <lineage>
        <taxon>Eukaryota</taxon>
        <taxon>Sar</taxon>
        <taxon>Stramenopiles</taxon>
        <taxon>Oomycota</taxon>
        <taxon>Peronosporomycetes</taxon>
        <taxon>Pythiales</taxon>
        <taxon>Pythiaceae</taxon>
        <taxon>Pythium</taxon>
    </lineage>
</organism>
<dbReference type="OrthoDB" id="166134at2759"/>
<comment type="caution">
    <text evidence="3">The sequence shown here is derived from an EMBL/GenBank/DDBJ whole genome shotgun (WGS) entry which is preliminary data.</text>
</comment>
<proteinExistence type="predicted"/>
<protein>
    <recommendedName>
        <fullName evidence="2">GAF domain-containing protein</fullName>
    </recommendedName>
</protein>
<accession>A0A8K1CG55</accession>
<dbReference type="SUPFAM" id="SSF55781">
    <property type="entry name" value="GAF domain-like"/>
    <property type="match status" value="1"/>
</dbReference>
<gene>
    <name evidence="3" type="ORF">Poli38472_005519</name>
</gene>
<sequence length="526" mass="58689">MRDDYIDDGDDGRVEDTEWELDEAGTLEALSFSSVHPVQGNYVMSFHMTEREESALAQHAQAQLTSLLSECEYNSPGWRRVRGKKGSRVKLWEKGSASALTQTSTEHKRLRRIASPLDRPTWLASSAASSSSAPSMHAIYSVKSSITVKAPLESVLKTLDCSYATSYRSFTKLMYQNLVADTSVLFHNHQTPEMTESLAVRWLVTRCQNPLVSDCDFCLVDYTKVHSIDELSAVVGGYQGNNHNEGNNDASTRAHDGLRDCEALPVAYKILRSIDTKFCPELSSSHHLVRGAVPLGEGASLSPSTKTVASVPPTMTHYLKVMGGKKLMKVASNMKCCEPVLHLLRPVVTRNTLTCRIEGYAFADLPLVKGPQQVRFYAGIPLVDSKERLLGALVVCDSKFVEEEEELMECTELLESVARAIVNRIEERHEKNILKSFMDTPLVRQSEPVASSSRRHNVPVEGEEGDEETVRTVPLSLPDTSRMALHSPKAHSVEYYKRQMLRLVEQANETQDQVMQTITHIQEVSY</sequence>
<evidence type="ECO:0000259" key="2">
    <source>
        <dbReference type="Pfam" id="PF01590"/>
    </source>
</evidence>
<dbReference type="PANTHER" id="PTHR43102">
    <property type="entry name" value="SLR1143 PROTEIN"/>
    <property type="match status" value="1"/>
</dbReference>
<dbReference type="Proteomes" id="UP000794436">
    <property type="component" value="Unassembled WGS sequence"/>
</dbReference>
<feature type="domain" description="GAF" evidence="2">
    <location>
        <begin position="333"/>
        <end position="420"/>
    </location>
</feature>
<reference evidence="3" key="1">
    <citation type="submission" date="2019-03" db="EMBL/GenBank/DDBJ databases">
        <title>Long read genome sequence of the mycoparasitic Pythium oligandrum ATCC 38472 isolated from sugarbeet rhizosphere.</title>
        <authorList>
            <person name="Gaulin E."/>
        </authorList>
    </citation>
    <scope>NUCLEOTIDE SEQUENCE</scope>
    <source>
        <strain evidence="3">ATCC 38472_TT</strain>
    </source>
</reference>
<keyword evidence="4" id="KW-1185">Reference proteome</keyword>
<dbReference type="Pfam" id="PF01590">
    <property type="entry name" value="GAF"/>
    <property type="match status" value="1"/>
</dbReference>
<feature type="region of interest" description="Disordered" evidence="1">
    <location>
        <begin position="445"/>
        <end position="472"/>
    </location>
</feature>
<dbReference type="EMBL" id="SPLM01000073">
    <property type="protein sequence ID" value="TMW62901.1"/>
    <property type="molecule type" value="Genomic_DNA"/>
</dbReference>
<name>A0A8K1CG55_PYTOL</name>